<reference evidence="2" key="1">
    <citation type="journal article" date="2017" name="Nat. Commun.">
        <title>The asparagus genome sheds light on the origin and evolution of a young Y chromosome.</title>
        <authorList>
            <person name="Harkess A."/>
            <person name="Zhou J."/>
            <person name="Xu C."/>
            <person name="Bowers J.E."/>
            <person name="Van der Hulst R."/>
            <person name="Ayyampalayam S."/>
            <person name="Mercati F."/>
            <person name="Riccardi P."/>
            <person name="McKain M.R."/>
            <person name="Kakrana A."/>
            <person name="Tang H."/>
            <person name="Ray J."/>
            <person name="Groenendijk J."/>
            <person name="Arikit S."/>
            <person name="Mathioni S.M."/>
            <person name="Nakano M."/>
            <person name="Shan H."/>
            <person name="Telgmann-Rauber A."/>
            <person name="Kanno A."/>
            <person name="Yue Z."/>
            <person name="Chen H."/>
            <person name="Li W."/>
            <person name="Chen Y."/>
            <person name="Xu X."/>
            <person name="Zhang Y."/>
            <person name="Luo S."/>
            <person name="Chen H."/>
            <person name="Gao J."/>
            <person name="Mao Z."/>
            <person name="Pires J.C."/>
            <person name="Luo M."/>
            <person name="Kudrna D."/>
            <person name="Wing R.A."/>
            <person name="Meyers B.C."/>
            <person name="Yi K."/>
            <person name="Kong H."/>
            <person name="Lavrijsen P."/>
            <person name="Sunseri F."/>
            <person name="Falavigna A."/>
            <person name="Ye Y."/>
            <person name="Leebens-Mack J.H."/>
            <person name="Chen G."/>
        </authorList>
    </citation>
    <scope>NUCLEOTIDE SEQUENCE [LARGE SCALE GENOMIC DNA]</scope>
    <source>
        <strain evidence="2">cv. DH0086</strain>
    </source>
</reference>
<dbReference type="AlphaFoldDB" id="A0A5P1E559"/>
<protein>
    <submittedName>
        <fullName evidence="1">Uncharacterized protein</fullName>
    </submittedName>
</protein>
<gene>
    <name evidence="1" type="ORF">A4U43_C10F10670</name>
</gene>
<name>A0A5P1E559_ASPOF</name>
<evidence type="ECO:0000313" key="2">
    <source>
        <dbReference type="Proteomes" id="UP000243459"/>
    </source>
</evidence>
<dbReference type="Proteomes" id="UP000243459">
    <property type="component" value="Chromosome 10"/>
</dbReference>
<keyword evidence="2" id="KW-1185">Reference proteome</keyword>
<accession>A0A5P1E559</accession>
<sequence length="113" mass="13087">MASYCCLHPLSSIPIHNLPPFRPGFEELSDEAKSVALRDSLLQMNEFMEQIKIRVLEIIPLHCCSKCEDEILFMVSEGNRFSTQLRGMLEDLRDRSGPVFKRRRSVGLKMQQF</sequence>
<proteinExistence type="predicted"/>
<dbReference type="Gramene" id="ONK56607">
    <property type="protein sequence ID" value="ONK56607"/>
    <property type="gene ID" value="A4U43_C10F10670"/>
</dbReference>
<organism evidence="1 2">
    <name type="scientific">Asparagus officinalis</name>
    <name type="common">Garden asparagus</name>
    <dbReference type="NCBI Taxonomy" id="4686"/>
    <lineage>
        <taxon>Eukaryota</taxon>
        <taxon>Viridiplantae</taxon>
        <taxon>Streptophyta</taxon>
        <taxon>Embryophyta</taxon>
        <taxon>Tracheophyta</taxon>
        <taxon>Spermatophyta</taxon>
        <taxon>Magnoliopsida</taxon>
        <taxon>Liliopsida</taxon>
        <taxon>Asparagales</taxon>
        <taxon>Asparagaceae</taxon>
        <taxon>Asparagoideae</taxon>
        <taxon>Asparagus</taxon>
    </lineage>
</organism>
<dbReference type="EMBL" id="CM007390">
    <property type="protein sequence ID" value="ONK56607.1"/>
    <property type="molecule type" value="Genomic_DNA"/>
</dbReference>
<evidence type="ECO:0000313" key="1">
    <source>
        <dbReference type="EMBL" id="ONK56607.1"/>
    </source>
</evidence>